<gene>
    <name evidence="2" type="ORF">BOO71_0002386</name>
</gene>
<sequence>MKRFLILAAALALTACAPSAVDPAPPPPVVSAPAPLIRVMPNALVLVTLDGETVSVMHAADPQAGVWVRLSGGAEFALPPTGMRVDLSQPGRVEVRRSRADPWLLIAERTAPGKPKPP</sequence>
<protein>
    <submittedName>
        <fullName evidence="2">Uncharacterized protein</fullName>
    </submittedName>
</protein>
<dbReference type="EMBL" id="MSTI01000028">
    <property type="protein sequence ID" value="OLV19549.1"/>
    <property type="molecule type" value="Genomic_DNA"/>
</dbReference>
<organism evidence="2 3">
    <name type="scientific">Deinococcus marmoris</name>
    <dbReference type="NCBI Taxonomy" id="249408"/>
    <lineage>
        <taxon>Bacteria</taxon>
        <taxon>Thermotogati</taxon>
        <taxon>Deinococcota</taxon>
        <taxon>Deinococci</taxon>
        <taxon>Deinococcales</taxon>
        <taxon>Deinococcaceae</taxon>
        <taxon>Deinococcus</taxon>
    </lineage>
</organism>
<dbReference type="STRING" id="249408.BOO71_0002386"/>
<dbReference type="AlphaFoldDB" id="A0A1U7P313"/>
<accession>A0A1U7P313</accession>
<feature type="signal peptide" evidence="1">
    <location>
        <begin position="1"/>
        <end position="20"/>
    </location>
</feature>
<reference evidence="2 3" key="1">
    <citation type="submission" date="2017-01" db="EMBL/GenBank/DDBJ databases">
        <title>Genome Analysis of Deinococcus marmoris KOPRI26562.</title>
        <authorList>
            <person name="Kim J.H."/>
            <person name="Oh H.-M."/>
        </authorList>
    </citation>
    <scope>NUCLEOTIDE SEQUENCE [LARGE SCALE GENOMIC DNA]</scope>
    <source>
        <strain evidence="2 3">KOPRI26562</strain>
    </source>
</reference>
<proteinExistence type="predicted"/>
<feature type="chain" id="PRO_5012301638" evidence="1">
    <location>
        <begin position="21"/>
        <end position="118"/>
    </location>
</feature>
<dbReference type="PROSITE" id="PS51257">
    <property type="entry name" value="PROKAR_LIPOPROTEIN"/>
    <property type="match status" value="1"/>
</dbReference>
<evidence type="ECO:0000313" key="2">
    <source>
        <dbReference type="EMBL" id="OLV19549.1"/>
    </source>
</evidence>
<keyword evidence="1" id="KW-0732">Signal</keyword>
<name>A0A1U7P313_9DEIO</name>
<evidence type="ECO:0000313" key="3">
    <source>
        <dbReference type="Proteomes" id="UP000186607"/>
    </source>
</evidence>
<evidence type="ECO:0000256" key="1">
    <source>
        <dbReference type="SAM" id="SignalP"/>
    </source>
</evidence>
<dbReference type="RefSeq" id="WP_075830696.1">
    <property type="nucleotide sequence ID" value="NZ_MSTI01000028.1"/>
</dbReference>
<keyword evidence="3" id="KW-1185">Reference proteome</keyword>
<dbReference type="Proteomes" id="UP000186607">
    <property type="component" value="Unassembled WGS sequence"/>
</dbReference>
<comment type="caution">
    <text evidence="2">The sequence shown here is derived from an EMBL/GenBank/DDBJ whole genome shotgun (WGS) entry which is preliminary data.</text>
</comment>